<feature type="region of interest" description="Disordered" evidence="1">
    <location>
        <begin position="1"/>
        <end position="29"/>
    </location>
</feature>
<protein>
    <submittedName>
        <fullName evidence="2">Uncharacterized protein</fullName>
    </submittedName>
</protein>
<proteinExistence type="predicted"/>
<dbReference type="Proteomes" id="UP000324222">
    <property type="component" value="Unassembled WGS sequence"/>
</dbReference>
<evidence type="ECO:0000313" key="2">
    <source>
        <dbReference type="EMBL" id="MPC34423.1"/>
    </source>
</evidence>
<name>A0A5B7EN68_PORTR</name>
<accession>A0A5B7EN68</accession>
<keyword evidence="3" id="KW-1185">Reference proteome</keyword>
<dbReference type="AlphaFoldDB" id="A0A5B7EN68"/>
<organism evidence="2 3">
    <name type="scientific">Portunus trituberculatus</name>
    <name type="common">Swimming crab</name>
    <name type="synonym">Neptunus trituberculatus</name>
    <dbReference type="NCBI Taxonomy" id="210409"/>
    <lineage>
        <taxon>Eukaryota</taxon>
        <taxon>Metazoa</taxon>
        <taxon>Ecdysozoa</taxon>
        <taxon>Arthropoda</taxon>
        <taxon>Crustacea</taxon>
        <taxon>Multicrustacea</taxon>
        <taxon>Malacostraca</taxon>
        <taxon>Eumalacostraca</taxon>
        <taxon>Eucarida</taxon>
        <taxon>Decapoda</taxon>
        <taxon>Pleocyemata</taxon>
        <taxon>Brachyura</taxon>
        <taxon>Eubrachyura</taxon>
        <taxon>Portunoidea</taxon>
        <taxon>Portunidae</taxon>
        <taxon>Portuninae</taxon>
        <taxon>Portunus</taxon>
    </lineage>
</organism>
<sequence>MSSCTTIGASDLSMSGPSTSSPRHSTLTRSNTFNLDTISSFIRGYPAFRQSCGHPFGKGRKKVKVCILTENEEAINDMYVKEKRTKRTERQR</sequence>
<evidence type="ECO:0000256" key="1">
    <source>
        <dbReference type="SAM" id="MobiDB-lite"/>
    </source>
</evidence>
<comment type="caution">
    <text evidence="2">The sequence shown here is derived from an EMBL/GenBank/DDBJ whole genome shotgun (WGS) entry which is preliminary data.</text>
</comment>
<gene>
    <name evidence="2" type="ORF">E2C01_027812</name>
</gene>
<dbReference type="EMBL" id="VSRR010003052">
    <property type="protein sequence ID" value="MPC34423.1"/>
    <property type="molecule type" value="Genomic_DNA"/>
</dbReference>
<reference evidence="2 3" key="1">
    <citation type="submission" date="2019-05" db="EMBL/GenBank/DDBJ databases">
        <title>Another draft genome of Portunus trituberculatus and its Hox gene families provides insights of decapod evolution.</title>
        <authorList>
            <person name="Jeong J.-H."/>
            <person name="Song I."/>
            <person name="Kim S."/>
            <person name="Choi T."/>
            <person name="Kim D."/>
            <person name="Ryu S."/>
            <person name="Kim W."/>
        </authorList>
    </citation>
    <scope>NUCLEOTIDE SEQUENCE [LARGE SCALE GENOMIC DNA]</scope>
    <source>
        <tissue evidence="2">Muscle</tissue>
    </source>
</reference>
<evidence type="ECO:0000313" key="3">
    <source>
        <dbReference type="Proteomes" id="UP000324222"/>
    </source>
</evidence>